<evidence type="ECO:0000256" key="2">
    <source>
        <dbReference type="ARBA" id="ARBA00013346"/>
    </source>
</evidence>
<dbReference type="EMBL" id="QOQK01000020">
    <property type="protein sequence ID" value="RCL84152.1"/>
    <property type="molecule type" value="Genomic_DNA"/>
</dbReference>
<reference evidence="4 5" key="1">
    <citation type="journal article" date="2018" name="Microbiome">
        <title>Fine metagenomic profile of the Mediterranean stratified and mixed water columns revealed by assembly and recruitment.</title>
        <authorList>
            <person name="Haro-Moreno J.M."/>
            <person name="Lopez-Perez M."/>
            <person name="De La Torre J.R."/>
            <person name="Picazo A."/>
            <person name="Camacho A."/>
            <person name="Rodriguez-Valera F."/>
        </authorList>
    </citation>
    <scope>NUCLEOTIDE SEQUENCE [LARGE SCALE GENOMIC DNA]</scope>
    <source>
        <strain evidence="4">MED-G50</strain>
    </source>
</reference>
<organism evidence="4 5">
    <name type="scientific">PS1 clade bacterium</name>
    <dbReference type="NCBI Taxonomy" id="2175152"/>
    <lineage>
        <taxon>Bacteria</taxon>
        <taxon>Pseudomonadati</taxon>
        <taxon>Pseudomonadota</taxon>
        <taxon>Alphaproteobacteria</taxon>
        <taxon>PS1 clade</taxon>
    </lineage>
</organism>
<dbReference type="AlphaFoldDB" id="A0A368EIN2"/>
<dbReference type="Gene3D" id="3.40.50.150">
    <property type="entry name" value="Vaccinia Virus protein VP39"/>
    <property type="match status" value="1"/>
</dbReference>
<dbReference type="CDD" id="cd02440">
    <property type="entry name" value="AdoMet_MTases"/>
    <property type="match status" value="1"/>
</dbReference>
<comment type="similarity">
    <text evidence="1">Belongs to the methyltransferase superfamily. L-isoaspartyl/D-aspartyl protein methyltransferase family.</text>
</comment>
<dbReference type="GO" id="GO:0032259">
    <property type="term" value="P:methylation"/>
    <property type="evidence" value="ECO:0007669"/>
    <property type="project" value="UniProtKB-KW"/>
</dbReference>
<evidence type="ECO:0000256" key="3">
    <source>
        <dbReference type="ARBA" id="ARBA00030757"/>
    </source>
</evidence>
<dbReference type="GO" id="GO:0004719">
    <property type="term" value="F:protein-L-isoaspartate (D-aspartate) O-methyltransferase activity"/>
    <property type="evidence" value="ECO:0007669"/>
    <property type="project" value="InterPro"/>
</dbReference>
<evidence type="ECO:0000256" key="1">
    <source>
        <dbReference type="ARBA" id="ARBA00005369"/>
    </source>
</evidence>
<keyword evidence="4" id="KW-0489">Methyltransferase</keyword>
<accession>A0A368EIN2</accession>
<dbReference type="PANTHER" id="PTHR11579">
    <property type="entry name" value="PROTEIN-L-ISOASPARTATE O-METHYLTRANSFERASE"/>
    <property type="match status" value="1"/>
</dbReference>
<dbReference type="InterPro" id="IPR029063">
    <property type="entry name" value="SAM-dependent_MTases_sf"/>
</dbReference>
<name>A0A368EIN2_9PROT</name>
<proteinExistence type="inferred from homology"/>
<evidence type="ECO:0000313" key="4">
    <source>
        <dbReference type="EMBL" id="RCL84152.1"/>
    </source>
</evidence>
<dbReference type="PANTHER" id="PTHR11579:SF18">
    <property type="entry name" value="PROTEIN-L-ISOASPARTATE O-METHYLTRANSFERASE"/>
    <property type="match status" value="1"/>
</dbReference>
<comment type="caution">
    <text evidence="4">The sequence shown here is derived from an EMBL/GenBank/DDBJ whole genome shotgun (WGS) entry which is preliminary data.</text>
</comment>
<sequence>MRHAISKPEKQNNLFILFNANFLFSIEHNRISKESHLEVKMIEQVIDFEVAREAMVECQVLPGGVRDNKLCRVLKSIPREAYVPEKYKNLAYMDKNIPLTGGREVLNPLVLSMLVELASIQPDDLVLDIGCGLGYSTAVLAALAGTVVALESDPAFVESANTVLQNQNIDNAVVVEGNHAEGQPKQGPFNVIFIGGMVDEVPHSLLEQLDENGRLVCVSIYDNASRGIIISRHGDSFSVNAALDVTAPKMLGFEKEEQFSF</sequence>
<dbReference type="Pfam" id="PF01135">
    <property type="entry name" value="PCMT"/>
    <property type="match status" value="1"/>
</dbReference>
<dbReference type="SUPFAM" id="SSF53335">
    <property type="entry name" value="S-adenosyl-L-methionine-dependent methyltransferases"/>
    <property type="match status" value="1"/>
</dbReference>
<keyword evidence="4" id="KW-0808">Transferase</keyword>
<protein>
    <recommendedName>
        <fullName evidence="2">Protein-L-isoaspartate O-methyltransferase</fullName>
    </recommendedName>
    <alternativeName>
        <fullName evidence="3">Protein L-isoaspartyl methyltransferase</fullName>
    </alternativeName>
</protein>
<dbReference type="GO" id="GO:0005737">
    <property type="term" value="C:cytoplasm"/>
    <property type="evidence" value="ECO:0007669"/>
    <property type="project" value="TreeGrafter"/>
</dbReference>
<dbReference type="Proteomes" id="UP000252289">
    <property type="component" value="Unassembled WGS sequence"/>
</dbReference>
<evidence type="ECO:0000313" key="5">
    <source>
        <dbReference type="Proteomes" id="UP000252289"/>
    </source>
</evidence>
<dbReference type="InterPro" id="IPR000682">
    <property type="entry name" value="PCMT"/>
</dbReference>
<gene>
    <name evidence="4" type="ORF">DBW64_04370</name>
</gene>